<keyword evidence="3 6" id="KW-0812">Transmembrane</keyword>
<feature type="transmembrane region" description="Helical" evidence="6">
    <location>
        <begin position="310"/>
        <end position="331"/>
    </location>
</feature>
<organism evidence="7 8">
    <name type="scientific">Demequina litoralis</name>
    <dbReference type="NCBI Taxonomy" id="3051660"/>
    <lineage>
        <taxon>Bacteria</taxon>
        <taxon>Bacillati</taxon>
        <taxon>Actinomycetota</taxon>
        <taxon>Actinomycetes</taxon>
        <taxon>Micrococcales</taxon>
        <taxon>Demequinaceae</taxon>
        <taxon>Demequina</taxon>
    </lineage>
</organism>
<keyword evidence="8" id="KW-1185">Reference proteome</keyword>
<evidence type="ECO:0000256" key="4">
    <source>
        <dbReference type="ARBA" id="ARBA00022989"/>
    </source>
</evidence>
<keyword evidence="4 6" id="KW-1133">Transmembrane helix</keyword>
<keyword evidence="5 6" id="KW-0472">Membrane</keyword>
<comment type="caution">
    <text evidence="7">The sequence shown here is derived from an EMBL/GenBank/DDBJ whole genome shotgun (WGS) entry which is preliminary data.</text>
</comment>
<dbReference type="InterPro" id="IPR022791">
    <property type="entry name" value="L-PG_synthase/AglD"/>
</dbReference>
<evidence type="ECO:0000313" key="8">
    <source>
        <dbReference type="Proteomes" id="UP001172728"/>
    </source>
</evidence>
<comment type="subcellular location">
    <subcellularLocation>
        <location evidence="1">Cell membrane</location>
        <topology evidence="1">Multi-pass membrane protein</topology>
    </subcellularLocation>
</comment>
<evidence type="ECO:0000256" key="2">
    <source>
        <dbReference type="ARBA" id="ARBA00022475"/>
    </source>
</evidence>
<evidence type="ECO:0000256" key="5">
    <source>
        <dbReference type="ARBA" id="ARBA00023136"/>
    </source>
</evidence>
<sequence>MPAPADRPANGRAHVWRRVVTTVVVAAVLWALYSLGSQVDWTAVGEALGTLPWWSPPLLVALLLLRQLLSSAPLARVVEGLGWRRALHNEMAANLVATLAPPPSDLVLRVGMFRSWRIDPVDGMAGVTLTTVVFWGVRFLAPVLGLGVLAIRGIELHEWWFAIASLGIAAAILVALTLVVRSERWAHTLGRLGARIVTRFGRPADGAEWAAAVGGFRERVSESYRRHLMPSIALGLGGVVAEGLILLASLRLVGVGASLSTVEILGVFLLLYPLTILPFLGFGVLDAALIAAWLTDTPAVPEATLVAGTLVWRAVSLGGTLVIGALSLAWWRWSMRRAAAATG</sequence>
<feature type="transmembrane region" description="Helical" evidence="6">
    <location>
        <begin position="227"/>
        <end position="247"/>
    </location>
</feature>
<dbReference type="RefSeq" id="WP_301135634.1">
    <property type="nucleotide sequence ID" value="NZ_JAUHPW010000012.1"/>
</dbReference>
<feature type="transmembrane region" description="Helical" evidence="6">
    <location>
        <begin position="15"/>
        <end position="33"/>
    </location>
</feature>
<dbReference type="Pfam" id="PF03706">
    <property type="entry name" value="LPG_synthase_TM"/>
    <property type="match status" value="1"/>
</dbReference>
<gene>
    <name evidence="7" type="ORF">QQX09_13395</name>
</gene>
<name>A0ABT8GCI3_9MICO</name>
<accession>A0ABT8GCI3</accession>
<evidence type="ECO:0000256" key="6">
    <source>
        <dbReference type="SAM" id="Phobius"/>
    </source>
</evidence>
<feature type="transmembrane region" description="Helical" evidence="6">
    <location>
        <begin position="53"/>
        <end position="75"/>
    </location>
</feature>
<feature type="transmembrane region" description="Helical" evidence="6">
    <location>
        <begin position="159"/>
        <end position="180"/>
    </location>
</feature>
<proteinExistence type="predicted"/>
<evidence type="ECO:0000256" key="3">
    <source>
        <dbReference type="ARBA" id="ARBA00022692"/>
    </source>
</evidence>
<protein>
    <submittedName>
        <fullName evidence="7">Lysylphosphatidylglycerol synthase domain-containing protein</fullName>
    </submittedName>
</protein>
<dbReference type="EMBL" id="JAUHPW010000012">
    <property type="protein sequence ID" value="MDN4476848.1"/>
    <property type="molecule type" value="Genomic_DNA"/>
</dbReference>
<evidence type="ECO:0000313" key="7">
    <source>
        <dbReference type="EMBL" id="MDN4476848.1"/>
    </source>
</evidence>
<feature type="transmembrane region" description="Helical" evidence="6">
    <location>
        <begin position="132"/>
        <end position="153"/>
    </location>
</feature>
<keyword evidence="2" id="KW-1003">Cell membrane</keyword>
<reference evidence="7" key="1">
    <citation type="submission" date="2023-06" db="EMBL/GenBank/DDBJ databases">
        <title>Sysu t00192.</title>
        <authorList>
            <person name="Gao L."/>
            <person name="Fang B.-Z."/>
            <person name="Li W.-J."/>
        </authorList>
    </citation>
    <scope>NUCLEOTIDE SEQUENCE</scope>
    <source>
        <strain evidence="7">SYSU T00192</strain>
    </source>
</reference>
<dbReference type="Proteomes" id="UP001172728">
    <property type="component" value="Unassembled WGS sequence"/>
</dbReference>
<evidence type="ECO:0000256" key="1">
    <source>
        <dbReference type="ARBA" id="ARBA00004651"/>
    </source>
</evidence>